<dbReference type="Proteomes" id="UP000601108">
    <property type="component" value="Unassembled WGS sequence"/>
</dbReference>
<dbReference type="InterPro" id="IPR018673">
    <property type="entry name" value="DUF2141"/>
</dbReference>
<sequence>MRTLKFTTLLLLLLFAKTTILAQEQEHSLTVTISNIESNEGTIQVGLYNSKSSFLNIPYTSTSIQAKKGSLQIAFKNVPKGTYAISLYHDKDNNKKLNTFFKIPTEPYGVSNNAKGKFGPPNWEEAKFSILDKNTSQSIQL</sequence>
<evidence type="ECO:0000256" key="1">
    <source>
        <dbReference type="SAM" id="SignalP"/>
    </source>
</evidence>
<protein>
    <recommendedName>
        <fullName evidence="4">DUF2141 domain-containing protein</fullName>
    </recommendedName>
</protein>
<feature type="chain" id="PRO_5036719112" description="DUF2141 domain-containing protein" evidence="1">
    <location>
        <begin position="23"/>
        <end position="141"/>
    </location>
</feature>
<gene>
    <name evidence="2" type="ORF">GCM10007384_35950</name>
</gene>
<keyword evidence="1" id="KW-0732">Signal</keyword>
<organism evidence="2 3">
    <name type="scientific">Aquimarina muelleri</name>
    <dbReference type="NCBI Taxonomy" id="279356"/>
    <lineage>
        <taxon>Bacteria</taxon>
        <taxon>Pseudomonadati</taxon>
        <taxon>Bacteroidota</taxon>
        <taxon>Flavobacteriia</taxon>
        <taxon>Flavobacteriales</taxon>
        <taxon>Flavobacteriaceae</taxon>
        <taxon>Aquimarina</taxon>
    </lineage>
</organism>
<reference evidence="2 3" key="1">
    <citation type="journal article" date="2014" name="Int. J. Syst. Evol. Microbiol.">
        <title>Complete genome sequence of Corynebacterium casei LMG S-19264T (=DSM 44701T), isolated from a smear-ripened cheese.</title>
        <authorList>
            <consortium name="US DOE Joint Genome Institute (JGI-PGF)"/>
            <person name="Walter F."/>
            <person name="Albersmeier A."/>
            <person name="Kalinowski J."/>
            <person name="Ruckert C."/>
        </authorList>
    </citation>
    <scope>NUCLEOTIDE SEQUENCE [LARGE SCALE GENOMIC DNA]</scope>
    <source>
        <strain evidence="2 3">KCTC 12285</strain>
    </source>
</reference>
<keyword evidence="3" id="KW-1185">Reference proteome</keyword>
<feature type="signal peptide" evidence="1">
    <location>
        <begin position="1"/>
        <end position="22"/>
    </location>
</feature>
<evidence type="ECO:0000313" key="3">
    <source>
        <dbReference type="Proteomes" id="UP000601108"/>
    </source>
</evidence>
<comment type="caution">
    <text evidence="2">The sequence shown here is derived from an EMBL/GenBank/DDBJ whole genome shotgun (WGS) entry which is preliminary data.</text>
</comment>
<dbReference type="RefSeq" id="WP_027413447.1">
    <property type="nucleotide sequence ID" value="NZ_BMWS01000032.1"/>
</dbReference>
<evidence type="ECO:0008006" key="4">
    <source>
        <dbReference type="Google" id="ProtNLM"/>
    </source>
</evidence>
<evidence type="ECO:0000313" key="2">
    <source>
        <dbReference type="EMBL" id="GGX31740.1"/>
    </source>
</evidence>
<name>A0A918JYM8_9FLAO</name>
<dbReference type="EMBL" id="BMWS01000032">
    <property type="protein sequence ID" value="GGX31740.1"/>
    <property type="molecule type" value="Genomic_DNA"/>
</dbReference>
<proteinExistence type="predicted"/>
<dbReference type="AlphaFoldDB" id="A0A918JYM8"/>
<dbReference type="Pfam" id="PF09912">
    <property type="entry name" value="DUF2141"/>
    <property type="match status" value="1"/>
</dbReference>
<accession>A0A918JYM8</accession>